<sequence length="223" mass="25047">MEIGSPKIYLISGLGADERVFKRLKLDFPSIPIPWIAPQKKEGLSDYAKRLSETIDPSEPFILIGLSLGGMIAVEMNRYLKPLATISISSIVCSEDLPGYFRILLRSGLVPYLPNWGFQHFPSSIMAFIFGSSEQKLLRAIIREGDPAFIKWALEALGKWENQMIPKRLVQIHGKQDRVLAFKQRSQAPKLLNGGHLIVYDQANAVSDCIRQSLTELLALKRV</sequence>
<feature type="domain" description="AB hydrolase-1" evidence="1">
    <location>
        <begin position="45"/>
        <end position="206"/>
    </location>
</feature>
<dbReference type="GO" id="GO:0016787">
    <property type="term" value="F:hydrolase activity"/>
    <property type="evidence" value="ECO:0007669"/>
    <property type="project" value="UniProtKB-KW"/>
</dbReference>
<evidence type="ECO:0000313" key="3">
    <source>
        <dbReference type="Proteomes" id="UP000516305"/>
    </source>
</evidence>
<dbReference type="EMBL" id="CP060139">
    <property type="protein sequence ID" value="QNR25648.1"/>
    <property type="molecule type" value="Genomic_DNA"/>
</dbReference>
<keyword evidence="3" id="KW-1185">Reference proteome</keyword>
<dbReference type="InterPro" id="IPR029058">
    <property type="entry name" value="AB_hydrolase_fold"/>
</dbReference>
<organism evidence="2 3">
    <name type="scientific">Croceimicrobium hydrocarbonivorans</name>
    <dbReference type="NCBI Taxonomy" id="2761580"/>
    <lineage>
        <taxon>Bacteria</taxon>
        <taxon>Pseudomonadati</taxon>
        <taxon>Bacteroidota</taxon>
        <taxon>Flavobacteriia</taxon>
        <taxon>Flavobacteriales</taxon>
        <taxon>Owenweeksiaceae</taxon>
        <taxon>Croceimicrobium</taxon>
    </lineage>
</organism>
<keyword evidence="2" id="KW-0378">Hydrolase</keyword>
<reference evidence="2 3" key="1">
    <citation type="submission" date="2020-08" db="EMBL/GenBank/DDBJ databases">
        <title>Croceimicrobium hydrocarbonivorans gen. nov., sp. nov., a novel marine bacterium isolated from a bacterial consortium that degrades polyethylene terephthalate.</title>
        <authorList>
            <person name="Liu R."/>
        </authorList>
    </citation>
    <scope>NUCLEOTIDE SEQUENCE [LARGE SCALE GENOMIC DNA]</scope>
    <source>
        <strain evidence="2 3">A20-9</strain>
    </source>
</reference>
<proteinExistence type="predicted"/>
<evidence type="ECO:0000313" key="2">
    <source>
        <dbReference type="EMBL" id="QNR25648.1"/>
    </source>
</evidence>
<evidence type="ECO:0000259" key="1">
    <source>
        <dbReference type="Pfam" id="PF12697"/>
    </source>
</evidence>
<dbReference type="SUPFAM" id="SSF53474">
    <property type="entry name" value="alpha/beta-Hydrolases"/>
    <property type="match status" value="1"/>
</dbReference>
<dbReference type="KEGG" id="chyd:H4K34_07355"/>
<name>A0A7H0VIV0_9FLAO</name>
<dbReference type="Gene3D" id="3.40.50.1820">
    <property type="entry name" value="alpha/beta hydrolase"/>
    <property type="match status" value="1"/>
</dbReference>
<gene>
    <name evidence="2" type="ORF">H4K34_07355</name>
</gene>
<dbReference type="RefSeq" id="WP_210760174.1">
    <property type="nucleotide sequence ID" value="NZ_CP060139.1"/>
</dbReference>
<dbReference type="Pfam" id="PF12697">
    <property type="entry name" value="Abhydrolase_6"/>
    <property type="match status" value="1"/>
</dbReference>
<dbReference type="Proteomes" id="UP000516305">
    <property type="component" value="Chromosome"/>
</dbReference>
<dbReference type="InterPro" id="IPR000073">
    <property type="entry name" value="AB_hydrolase_1"/>
</dbReference>
<protein>
    <submittedName>
        <fullName evidence="2">Alpha/beta hydrolase</fullName>
    </submittedName>
</protein>
<dbReference type="AlphaFoldDB" id="A0A7H0VIV0"/>
<accession>A0A7H0VIV0</accession>